<proteinExistence type="predicted"/>
<dbReference type="Proteomes" id="UP000298246">
    <property type="component" value="Unassembled WGS sequence"/>
</dbReference>
<evidence type="ECO:0000256" key="2">
    <source>
        <dbReference type="ARBA" id="ARBA00023002"/>
    </source>
</evidence>
<evidence type="ECO:0000256" key="1">
    <source>
        <dbReference type="ARBA" id="ARBA00022857"/>
    </source>
</evidence>
<name>A0A4Y8Q063_9BACL</name>
<dbReference type="PANTHER" id="PTHR43544:SF7">
    <property type="entry name" value="NADB-LER2"/>
    <property type="match status" value="1"/>
</dbReference>
<dbReference type="AlphaFoldDB" id="A0A4Y8Q063"/>
<dbReference type="RefSeq" id="WP_134753490.1">
    <property type="nucleotide sequence ID" value="NZ_MYFO02000013.1"/>
</dbReference>
<dbReference type="Pfam" id="PF00106">
    <property type="entry name" value="adh_short"/>
    <property type="match status" value="1"/>
</dbReference>
<dbReference type="SUPFAM" id="SSF51735">
    <property type="entry name" value="NAD(P)-binding Rossmann-fold domains"/>
    <property type="match status" value="1"/>
</dbReference>
<keyword evidence="4" id="KW-1185">Reference proteome</keyword>
<gene>
    <name evidence="3" type="ORF">B5M42_13000</name>
</gene>
<comment type="caution">
    <text evidence="3">The sequence shown here is derived from an EMBL/GenBank/DDBJ whole genome shotgun (WGS) entry which is preliminary data.</text>
</comment>
<reference evidence="3 4" key="1">
    <citation type="submission" date="2017-03" db="EMBL/GenBank/DDBJ databases">
        <title>Isolation of Levoglucosan Utilizing Bacteria.</title>
        <authorList>
            <person name="Arya A.S."/>
        </authorList>
    </citation>
    <scope>NUCLEOTIDE SEQUENCE [LARGE SCALE GENOMIC DNA]</scope>
    <source>
        <strain evidence="3 4">MEC069</strain>
    </source>
</reference>
<organism evidence="3 4">
    <name type="scientific">Paenibacillus athensensis</name>
    <dbReference type="NCBI Taxonomy" id="1967502"/>
    <lineage>
        <taxon>Bacteria</taxon>
        <taxon>Bacillati</taxon>
        <taxon>Bacillota</taxon>
        <taxon>Bacilli</taxon>
        <taxon>Bacillales</taxon>
        <taxon>Paenibacillaceae</taxon>
        <taxon>Paenibacillus</taxon>
    </lineage>
</organism>
<keyword evidence="2" id="KW-0560">Oxidoreductase</keyword>
<dbReference type="OrthoDB" id="5786478at2"/>
<dbReference type="PANTHER" id="PTHR43544">
    <property type="entry name" value="SHORT-CHAIN DEHYDROGENASE/REDUCTASE"/>
    <property type="match status" value="1"/>
</dbReference>
<sequence>MHIFISGASRGLGLALALAAAERGHTVWAGVRDPAGMAAACEQYQGLIRPVALDVTSEASIAAAAGALAAQGVKLDAIVNNAAVLLGREAAIEELELGELQASFTVNLFGPLLVVKHVLPLVAERRTAVIVNISSEAGSTAGAYGGDYPYALSKAGLNYFSLQLRAYLREAGTKVYAVHPGWIQTDMGGAAAPGDPAEAAAGILRLIENRDVQGEAVFVDHTGAPLPL</sequence>
<protein>
    <recommendedName>
        <fullName evidence="5">Short-chain dehydrogenase</fullName>
    </recommendedName>
</protein>
<evidence type="ECO:0000313" key="3">
    <source>
        <dbReference type="EMBL" id="TFE87080.1"/>
    </source>
</evidence>
<dbReference type="GO" id="GO:0016491">
    <property type="term" value="F:oxidoreductase activity"/>
    <property type="evidence" value="ECO:0007669"/>
    <property type="project" value="UniProtKB-KW"/>
</dbReference>
<accession>A0A4Y8Q063</accession>
<evidence type="ECO:0000313" key="4">
    <source>
        <dbReference type="Proteomes" id="UP000298246"/>
    </source>
</evidence>
<keyword evidence="1" id="KW-0521">NADP</keyword>
<dbReference type="InterPro" id="IPR002347">
    <property type="entry name" value="SDR_fam"/>
</dbReference>
<dbReference type="GO" id="GO:0005737">
    <property type="term" value="C:cytoplasm"/>
    <property type="evidence" value="ECO:0007669"/>
    <property type="project" value="TreeGrafter"/>
</dbReference>
<evidence type="ECO:0008006" key="5">
    <source>
        <dbReference type="Google" id="ProtNLM"/>
    </source>
</evidence>
<dbReference type="Gene3D" id="3.40.50.720">
    <property type="entry name" value="NAD(P)-binding Rossmann-like Domain"/>
    <property type="match status" value="1"/>
</dbReference>
<dbReference type="InterPro" id="IPR036291">
    <property type="entry name" value="NAD(P)-bd_dom_sf"/>
</dbReference>
<dbReference type="PRINTS" id="PR00081">
    <property type="entry name" value="GDHRDH"/>
</dbReference>
<dbReference type="EMBL" id="MYFO01000015">
    <property type="protein sequence ID" value="TFE87080.1"/>
    <property type="molecule type" value="Genomic_DNA"/>
</dbReference>
<dbReference type="InterPro" id="IPR051468">
    <property type="entry name" value="Fungal_SecMetab_SDRs"/>
</dbReference>